<dbReference type="EMBL" id="JARFVA010000005">
    <property type="protein sequence ID" value="MDF0708287.1"/>
    <property type="molecule type" value="Genomic_DNA"/>
</dbReference>
<gene>
    <name evidence="1" type="ORF">PY091_13765</name>
</gene>
<keyword evidence="2" id="KW-1185">Reference proteome</keyword>
<accession>A0ABT5XQW2</accession>
<dbReference type="Proteomes" id="UP001217083">
    <property type="component" value="Unassembled WGS sequence"/>
</dbReference>
<evidence type="ECO:0008006" key="3">
    <source>
        <dbReference type="Google" id="ProtNLM"/>
    </source>
</evidence>
<reference evidence="1 2" key="1">
    <citation type="submission" date="2023-03" db="EMBL/GenBank/DDBJ databases">
        <title>Muricauda XX sp. nov. and Muricauda XXX sp. nov., two novel species isolated from Okinawa Trough.</title>
        <authorList>
            <person name="Cao W."/>
            <person name="Deng X."/>
        </authorList>
    </citation>
    <scope>NUCLEOTIDE SEQUENCE [LARGE SCALE GENOMIC DNA]</scope>
    <source>
        <strain evidence="1 2">81s02</strain>
    </source>
</reference>
<sequence length="130" mass="14541">MRSTVASFLGLLILTLNNGCLDLSECPEEVTGKYVCNNDPNATNYLELNKDGSFLHYYRIGGKIITDTGNWNRSENGFCEIEFSNWKTFNESGLDFEKYARGILFVKGKSLDITPDGESSTSFTKDDPTN</sequence>
<dbReference type="RefSeq" id="WP_275650234.1">
    <property type="nucleotide sequence ID" value="NZ_JARFVA010000005.1"/>
</dbReference>
<proteinExistence type="predicted"/>
<protein>
    <recommendedName>
        <fullName evidence="3">Lipoprotein</fullName>
    </recommendedName>
</protein>
<evidence type="ECO:0000313" key="2">
    <source>
        <dbReference type="Proteomes" id="UP001217083"/>
    </source>
</evidence>
<evidence type="ECO:0000313" key="1">
    <source>
        <dbReference type="EMBL" id="MDF0708287.1"/>
    </source>
</evidence>
<comment type="caution">
    <text evidence="1">The sequence shown here is derived from an EMBL/GenBank/DDBJ whole genome shotgun (WGS) entry which is preliminary data.</text>
</comment>
<name>A0ABT5XQW2_9FLAO</name>
<organism evidence="1 2">
    <name type="scientific">Flagellimonas okinawensis</name>
    <dbReference type="NCBI Taxonomy" id="3031324"/>
    <lineage>
        <taxon>Bacteria</taxon>
        <taxon>Pseudomonadati</taxon>
        <taxon>Bacteroidota</taxon>
        <taxon>Flavobacteriia</taxon>
        <taxon>Flavobacteriales</taxon>
        <taxon>Flavobacteriaceae</taxon>
        <taxon>Flagellimonas</taxon>
    </lineage>
</organism>